<sequence>MESGIRTNPKRIGRMFDRLEQCVAERLRSEVLTCSQITYSSPPIDEATQTEQAPL</sequence>
<keyword evidence="2" id="KW-1185">Reference proteome</keyword>
<reference evidence="1" key="1">
    <citation type="submission" date="2019-07" db="EMBL/GenBank/DDBJ databases">
        <title>Annotation for the trematode Paragonimus miyazaki's.</title>
        <authorList>
            <person name="Choi Y.-J."/>
        </authorList>
    </citation>
    <scope>NUCLEOTIDE SEQUENCE</scope>
    <source>
        <strain evidence="1">Japan</strain>
    </source>
</reference>
<dbReference type="AlphaFoldDB" id="A0A8S9YDB6"/>
<accession>A0A8S9YDB6</accession>
<gene>
    <name evidence="1" type="ORF">EG68_08466</name>
</gene>
<dbReference type="EMBL" id="JTDE01022233">
    <property type="protein sequence ID" value="KAF7231905.1"/>
    <property type="molecule type" value="Genomic_DNA"/>
</dbReference>
<name>A0A8S9YDB6_9TREM</name>
<protein>
    <submittedName>
        <fullName evidence="1">Uncharacterized protein</fullName>
    </submittedName>
</protein>
<comment type="caution">
    <text evidence="1">The sequence shown here is derived from an EMBL/GenBank/DDBJ whole genome shotgun (WGS) entry which is preliminary data.</text>
</comment>
<dbReference type="Proteomes" id="UP000822476">
    <property type="component" value="Unassembled WGS sequence"/>
</dbReference>
<dbReference type="OrthoDB" id="10284078at2759"/>
<evidence type="ECO:0000313" key="2">
    <source>
        <dbReference type="Proteomes" id="UP000822476"/>
    </source>
</evidence>
<organism evidence="1 2">
    <name type="scientific">Paragonimus skrjabini miyazakii</name>
    <dbReference type="NCBI Taxonomy" id="59628"/>
    <lineage>
        <taxon>Eukaryota</taxon>
        <taxon>Metazoa</taxon>
        <taxon>Spiralia</taxon>
        <taxon>Lophotrochozoa</taxon>
        <taxon>Platyhelminthes</taxon>
        <taxon>Trematoda</taxon>
        <taxon>Digenea</taxon>
        <taxon>Plagiorchiida</taxon>
        <taxon>Troglotremata</taxon>
        <taxon>Troglotrematidae</taxon>
        <taxon>Paragonimus</taxon>
    </lineage>
</organism>
<evidence type="ECO:0000313" key="1">
    <source>
        <dbReference type="EMBL" id="KAF7231905.1"/>
    </source>
</evidence>
<proteinExistence type="predicted"/>